<dbReference type="InterPro" id="IPR042177">
    <property type="entry name" value="Cell/Rod_1"/>
</dbReference>
<dbReference type="PANTHER" id="PTHR34138">
    <property type="entry name" value="CELL SHAPE-DETERMINING PROTEIN MREC"/>
    <property type="match status" value="1"/>
</dbReference>
<evidence type="ECO:0000313" key="8">
    <source>
        <dbReference type="EMBL" id="MRX71424.1"/>
    </source>
</evidence>
<dbReference type="InterPro" id="IPR055342">
    <property type="entry name" value="MreC_beta-barrel_core"/>
</dbReference>
<dbReference type="Gene3D" id="1.20.5.490">
    <property type="entry name" value="Single helix bin"/>
    <property type="match status" value="1"/>
</dbReference>
<dbReference type="InterPro" id="IPR042175">
    <property type="entry name" value="Cell/Rod_MreC_2"/>
</dbReference>
<evidence type="ECO:0000259" key="7">
    <source>
        <dbReference type="Pfam" id="PF04085"/>
    </source>
</evidence>
<evidence type="ECO:0000256" key="2">
    <source>
        <dbReference type="ARBA" id="ARBA00013855"/>
    </source>
</evidence>
<sequence length="293" mass="33651">MPQFFLNKRLIILLVSIIVLVALIGFSLKEDRKLTWPEQFINDTTGLFQTMFHRPAQYVAGFFENVEDLKNTYDENKYLKSRLDEYAKLDSELQILAKENEQLREEVDRKESLRDYNPIYSTVIGRSPDQRWYELVKIDKGSQHGVEADMAVITSRGMVGRVKSVSSFVSTVQLLSAQDRKNRIAAIVEGDESIYGLIEGYDSERRMLMFRRLNSDMDIQEGQKVITSGKGGVFPEGLLIGEVKEVQPDSYGLTKMAFIEPSADFYDLENVIVVERTKDKVDVEAMFEEEEVE</sequence>
<evidence type="ECO:0000256" key="6">
    <source>
        <dbReference type="SAM" id="Coils"/>
    </source>
</evidence>
<evidence type="ECO:0000256" key="4">
    <source>
        <dbReference type="ARBA" id="ARBA00032089"/>
    </source>
</evidence>
<comment type="caution">
    <text evidence="8">The sequence shown here is derived from an EMBL/GenBank/DDBJ whole genome shotgun (WGS) entry which is preliminary data.</text>
</comment>
<dbReference type="Gene3D" id="2.40.10.350">
    <property type="entry name" value="Rod shape-determining protein MreC, domain 2"/>
    <property type="match status" value="1"/>
</dbReference>
<evidence type="ECO:0000256" key="3">
    <source>
        <dbReference type="ARBA" id="ARBA00022960"/>
    </source>
</evidence>
<comment type="function">
    <text evidence="5">Involved in formation and maintenance of cell shape.</text>
</comment>
<dbReference type="InterPro" id="IPR007221">
    <property type="entry name" value="MreC"/>
</dbReference>
<dbReference type="Pfam" id="PF04085">
    <property type="entry name" value="MreC"/>
    <property type="match status" value="1"/>
</dbReference>
<dbReference type="Proteomes" id="UP000448867">
    <property type="component" value="Unassembled WGS sequence"/>
</dbReference>
<evidence type="ECO:0000256" key="1">
    <source>
        <dbReference type="ARBA" id="ARBA00009369"/>
    </source>
</evidence>
<evidence type="ECO:0000313" key="9">
    <source>
        <dbReference type="Proteomes" id="UP000448867"/>
    </source>
</evidence>
<dbReference type="PANTHER" id="PTHR34138:SF1">
    <property type="entry name" value="CELL SHAPE-DETERMINING PROTEIN MREC"/>
    <property type="match status" value="1"/>
</dbReference>
<name>A0A7X2IXI2_9BACI</name>
<proteinExistence type="inferred from homology"/>
<dbReference type="NCBIfam" id="TIGR00219">
    <property type="entry name" value="mreC"/>
    <property type="match status" value="1"/>
</dbReference>
<dbReference type="RefSeq" id="WP_154306546.1">
    <property type="nucleotide sequence ID" value="NZ_WKKI01000004.1"/>
</dbReference>
<protein>
    <recommendedName>
        <fullName evidence="2 5">Cell shape-determining protein MreC</fullName>
    </recommendedName>
    <alternativeName>
        <fullName evidence="4 5">Cell shape protein MreC</fullName>
    </alternativeName>
</protein>
<accession>A0A7X2IXI2</accession>
<organism evidence="8 9">
    <name type="scientific">Metabacillus lacus</name>
    <dbReference type="NCBI Taxonomy" id="1983721"/>
    <lineage>
        <taxon>Bacteria</taxon>
        <taxon>Bacillati</taxon>
        <taxon>Bacillota</taxon>
        <taxon>Bacilli</taxon>
        <taxon>Bacillales</taxon>
        <taxon>Bacillaceae</taxon>
        <taxon>Metabacillus</taxon>
    </lineage>
</organism>
<feature type="coiled-coil region" evidence="6">
    <location>
        <begin position="86"/>
        <end position="113"/>
    </location>
</feature>
<dbReference type="PIRSF" id="PIRSF038471">
    <property type="entry name" value="MreC"/>
    <property type="match status" value="1"/>
</dbReference>
<dbReference type="Gene3D" id="2.40.10.340">
    <property type="entry name" value="Rod shape-determining protein MreC, domain 1"/>
    <property type="match status" value="1"/>
</dbReference>
<dbReference type="OrthoDB" id="9792313at2"/>
<gene>
    <name evidence="8" type="primary">mreC</name>
    <name evidence="8" type="ORF">GJU40_04455</name>
</gene>
<dbReference type="GO" id="GO:0008360">
    <property type="term" value="P:regulation of cell shape"/>
    <property type="evidence" value="ECO:0007669"/>
    <property type="project" value="UniProtKB-KW"/>
</dbReference>
<dbReference type="AlphaFoldDB" id="A0A7X2IXI2"/>
<keyword evidence="6" id="KW-0175">Coiled coil</keyword>
<keyword evidence="3 5" id="KW-0133">Cell shape</keyword>
<dbReference type="EMBL" id="WKKI01000004">
    <property type="protein sequence ID" value="MRX71424.1"/>
    <property type="molecule type" value="Genomic_DNA"/>
</dbReference>
<dbReference type="GO" id="GO:0005886">
    <property type="term" value="C:plasma membrane"/>
    <property type="evidence" value="ECO:0007669"/>
    <property type="project" value="TreeGrafter"/>
</dbReference>
<keyword evidence="9" id="KW-1185">Reference proteome</keyword>
<reference evidence="8 9" key="1">
    <citation type="submission" date="2019-11" db="EMBL/GenBank/DDBJ databases">
        <title>Bacillus lacus genome.</title>
        <authorList>
            <person name="Allen C.J."/>
            <person name="Newman J.D."/>
        </authorList>
    </citation>
    <scope>NUCLEOTIDE SEQUENCE [LARGE SCALE GENOMIC DNA]</scope>
    <source>
        <strain evidence="8 9">KCTC 33946</strain>
    </source>
</reference>
<comment type="similarity">
    <text evidence="1 5">Belongs to the MreC family.</text>
</comment>
<feature type="domain" description="Rod shape-determining protein MreC beta-barrel core" evidence="7">
    <location>
        <begin position="123"/>
        <end position="275"/>
    </location>
</feature>
<evidence type="ECO:0000256" key="5">
    <source>
        <dbReference type="PIRNR" id="PIRNR038471"/>
    </source>
</evidence>